<feature type="non-terminal residue" evidence="2">
    <location>
        <position position="1"/>
    </location>
</feature>
<feature type="compositionally biased region" description="Basic and acidic residues" evidence="1">
    <location>
        <begin position="37"/>
        <end position="46"/>
    </location>
</feature>
<evidence type="ECO:0000313" key="3">
    <source>
        <dbReference type="Proteomes" id="UP000094385"/>
    </source>
</evidence>
<organism evidence="2 3">
    <name type="scientific">Lipomyces starkeyi NRRL Y-11557</name>
    <dbReference type="NCBI Taxonomy" id="675824"/>
    <lineage>
        <taxon>Eukaryota</taxon>
        <taxon>Fungi</taxon>
        <taxon>Dikarya</taxon>
        <taxon>Ascomycota</taxon>
        <taxon>Saccharomycotina</taxon>
        <taxon>Lipomycetes</taxon>
        <taxon>Lipomycetales</taxon>
        <taxon>Lipomycetaceae</taxon>
        <taxon>Lipomyces</taxon>
    </lineage>
</organism>
<sequence length="88" mass="9853">EARISLAIQAIDRGQIQSNRLAAKTYKVDRTTLKRRREGITSRRDSTPNNLKLTRNDLDSRGFSPRLASVEDMANQLLVTRTGGKVGK</sequence>
<dbReference type="Gene3D" id="1.10.10.60">
    <property type="entry name" value="Homeodomain-like"/>
    <property type="match status" value="1"/>
</dbReference>
<proteinExistence type="predicted"/>
<feature type="non-terminal residue" evidence="2">
    <location>
        <position position="88"/>
    </location>
</feature>
<dbReference type="EMBL" id="KV454296">
    <property type="protein sequence ID" value="ODQ72308.1"/>
    <property type="molecule type" value="Genomic_DNA"/>
</dbReference>
<accession>A0A1E3Q415</accession>
<protein>
    <recommendedName>
        <fullName evidence="4">HTH psq-type domain-containing protein</fullName>
    </recommendedName>
</protein>
<dbReference type="InterPro" id="IPR009057">
    <property type="entry name" value="Homeodomain-like_sf"/>
</dbReference>
<evidence type="ECO:0008006" key="4">
    <source>
        <dbReference type="Google" id="ProtNLM"/>
    </source>
</evidence>
<name>A0A1E3Q415_LIPST</name>
<dbReference type="AlphaFoldDB" id="A0A1E3Q415"/>
<dbReference type="Proteomes" id="UP000094385">
    <property type="component" value="Unassembled WGS sequence"/>
</dbReference>
<keyword evidence="3" id="KW-1185">Reference proteome</keyword>
<feature type="region of interest" description="Disordered" evidence="1">
    <location>
        <begin position="37"/>
        <end position="58"/>
    </location>
</feature>
<gene>
    <name evidence="2" type="ORF">LIPSTDRAFT_31439</name>
</gene>
<reference evidence="2 3" key="1">
    <citation type="journal article" date="2016" name="Proc. Natl. Acad. Sci. U.S.A.">
        <title>Comparative genomics of biotechnologically important yeasts.</title>
        <authorList>
            <person name="Riley R."/>
            <person name="Haridas S."/>
            <person name="Wolfe K.H."/>
            <person name="Lopes M.R."/>
            <person name="Hittinger C.T."/>
            <person name="Goeker M."/>
            <person name="Salamov A.A."/>
            <person name="Wisecaver J.H."/>
            <person name="Long T.M."/>
            <person name="Calvey C.H."/>
            <person name="Aerts A.L."/>
            <person name="Barry K.W."/>
            <person name="Choi C."/>
            <person name="Clum A."/>
            <person name="Coughlan A.Y."/>
            <person name="Deshpande S."/>
            <person name="Douglass A.P."/>
            <person name="Hanson S.J."/>
            <person name="Klenk H.-P."/>
            <person name="LaButti K.M."/>
            <person name="Lapidus A."/>
            <person name="Lindquist E.A."/>
            <person name="Lipzen A.M."/>
            <person name="Meier-Kolthoff J.P."/>
            <person name="Ohm R.A."/>
            <person name="Otillar R.P."/>
            <person name="Pangilinan J.L."/>
            <person name="Peng Y."/>
            <person name="Rokas A."/>
            <person name="Rosa C.A."/>
            <person name="Scheuner C."/>
            <person name="Sibirny A.A."/>
            <person name="Slot J.C."/>
            <person name="Stielow J.B."/>
            <person name="Sun H."/>
            <person name="Kurtzman C.P."/>
            <person name="Blackwell M."/>
            <person name="Grigoriev I.V."/>
            <person name="Jeffries T.W."/>
        </authorList>
    </citation>
    <scope>NUCLEOTIDE SEQUENCE [LARGE SCALE GENOMIC DNA]</scope>
    <source>
        <strain evidence="2 3">NRRL Y-11557</strain>
    </source>
</reference>
<dbReference type="SUPFAM" id="SSF46689">
    <property type="entry name" value="Homeodomain-like"/>
    <property type="match status" value="1"/>
</dbReference>
<dbReference type="OrthoDB" id="3435302at2759"/>
<evidence type="ECO:0000313" key="2">
    <source>
        <dbReference type="EMBL" id="ODQ72308.1"/>
    </source>
</evidence>
<evidence type="ECO:0000256" key="1">
    <source>
        <dbReference type="SAM" id="MobiDB-lite"/>
    </source>
</evidence>